<evidence type="ECO:0000256" key="1">
    <source>
        <dbReference type="SAM" id="Phobius"/>
    </source>
</evidence>
<reference evidence="2 3" key="1">
    <citation type="submission" date="2017-01" db="EMBL/GenBank/DDBJ databases">
        <authorList>
            <person name="Mah S.A."/>
            <person name="Swanson W.J."/>
            <person name="Moy G.W."/>
            <person name="Vacquier V.D."/>
        </authorList>
    </citation>
    <scope>NUCLEOTIDE SEQUENCE [LARGE SCALE GENOMIC DNA]</scope>
    <source>
        <strain evidence="2 3">CPCC 203464</strain>
    </source>
</reference>
<keyword evidence="1" id="KW-0812">Transmembrane</keyword>
<keyword evidence="3" id="KW-1185">Reference proteome</keyword>
<evidence type="ECO:0000313" key="3">
    <source>
        <dbReference type="Proteomes" id="UP000186218"/>
    </source>
</evidence>
<evidence type="ECO:0000313" key="2">
    <source>
        <dbReference type="EMBL" id="SIS13114.1"/>
    </source>
</evidence>
<name>A0A1N7GKJ5_9NOCA</name>
<protein>
    <submittedName>
        <fullName evidence="2">Uncharacterized protein</fullName>
    </submittedName>
</protein>
<proteinExistence type="predicted"/>
<dbReference type="OrthoDB" id="4948465at2"/>
<dbReference type="EMBL" id="FTNT01000008">
    <property type="protein sequence ID" value="SIS13114.1"/>
    <property type="molecule type" value="Genomic_DNA"/>
</dbReference>
<dbReference type="Proteomes" id="UP000186218">
    <property type="component" value="Unassembled WGS sequence"/>
</dbReference>
<dbReference type="AlphaFoldDB" id="A0A1N7GKJ5"/>
<organism evidence="2 3">
    <name type="scientific">Williamsia sterculiae</name>
    <dbReference type="NCBI Taxonomy" id="1344003"/>
    <lineage>
        <taxon>Bacteria</taxon>
        <taxon>Bacillati</taxon>
        <taxon>Actinomycetota</taxon>
        <taxon>Actinomycetes</taxon>
        <taxon>Mycobacteriales</taxon>
        <taxon>Nocardiaceae</taxon>
        <taxon>Williamsia</taxon>
    </lineage>
</organism>
<accession>A0A1N7GKJ5</accession>
<keyword evidence="1" id="KW-1133">Transmembrane helix</keyword>
<keyword evidence="1" id="KW-0472">Membrane</keyword>
<sequence>MMDSLLDFAAHYWWLIFVFGGSAGGLAKGIAAANERRAERRQERYRLKQQAKIAAAEANGRARTDAATERRSVTKALDEHEQTDARWFDYELNILTLIETPMMTDLREPLTLAFHRAKRHADLLKPDTADALVGDPDKQREYREAVHDYAVAFDVAEVEAKRRRQSDFNPIEQQRLARAQHLLTLAMDSAASSQERQSAYTKARKELDGLLVVPTPARVEVERRIAGQLES</sequence>
<gene>
    <name evidence="2" type="ORF">SAMN05445060_2913</name>
</gene>
<feature type="transmembrane region" description="Helical" evidence="1">
    <location>
        <begin position="12"/>
        <end position="31"/>
    </location>
</feature>